<gene>
    <name evidence="1" type="ORF">UFOVP567_52</name>
</gene>
<reference evidence="1" key="1">
    <citation type="submission" date="2020-04" db="EMBL/GenBank/DDBJ databases">
        <authorList>
            <person name="Chiriac C."/>
            <person name="Salcher M."/>
            <person name="Ghai R."/>
            <person name="Kavagutti S V."/>
        </authorList>
    </citation>
    <scope>NUCLEOTIDE SEQUENCE</scope>
</reference>
<dbReference type="EMBL" id="LR796544">
    <property type="protein sequence ID" value="CAB4150585.1"/>
    <property type="molecule type" value="Genomic_DNA"/>
</dbReference>
<proteinExistence type="predicted"/>
<name>A0A6J5MTT3_9CAUD</name>
<sequence>MTTTTCTVSALELRCEPEQLRRAVEVQCEIMLGAGRCSATALEYCFEDFGNRLDRLRCTLTLEVESETLTASALIDSALESFL</sequence>
<accession>A0A6J5MTT3</accession>
<organism evidence="1">
    <name type="scientific">uncultured Caudovirales phage</name>
    <dbReference type="NCBI Taxonomy" id="2100421"/>
    <lineage>
        <taxon>Viruses</taxon>
        <taxon>Duplodnaviria</taxon>
        <taxon>Heunggongvirae</taxon>
        <taxon>Uroviricota</taxon>
        <taxon>Caudoviricetes</taxon>
        <taxon>Peduoviridae</taxon>
        <taxon>Maltschvirus</taxon>
        <taxon>Maltschvirus maltsch</taxon>
    </lineage>
</organism>
<evidence type="ECO:0000313" key="1">
    <source>
        <dbReference type="EMBL" id="CAB4150585.1"/>
    </source>
</evidence>
<protein>
    <submittedName>
        <fullName evidence="1">Uncharacterized protein</fullName>
    </submittedName>
</protein>